<dbReference type="InterPro" id="IPR036770">
    <property type="entry name" value="Ankyrin_rpt-contain_sf"/>
</dbReference>
<evidence type="ECO:0000256" key="1">
    <source>
        <dbReference type="PROSITE-ProRule" id="PRU00023"/>
    </source>
</evidence>
<dbReference type="InterPro" id="IPR002110">
    <property type="entry name" value="Ankyrin_rpt"/>
</dbReference>
<dbReference type="Proteomes" id="UP000032352">
    <property type="component" value="Chromosome"/>
</dbReference>
<keyword evidence="1" id="KW-0040">ANK repeat</keyword>
<feature type="repeat" description="ANK" evidence="1">
    <location>
        <begin position="107"/>
        <end position="139"/>
    </location>
</feature>
<dbReference type="RefSeq" id="WP_044838200.1">
    <property type="nucleotide sequence ID" value="NZ_CP059733.1"/>
</dbReference>
<sequence length="174" mass="19308">MKKKILISSLATIVAATLILVAYDMSKMDIESLVLCSANEGGIRIPSALCKHYLLNHRINEKDIKQLSEGAGLDYILNLQSSEKYEIAKTFIAKGLDINGINHYSDKNVTPLHASVLYNDVERVKFLVTQGANVQIRSKGYDMTALELAKKLHDEHGKENRNEIIKILLAASNA</sequence>
<dbReference type="EMBL" id="CP059733">
    <property type="protein sequence ID" value="WDE03452.1"/>
    <property type="molecule type" value="Genomic_DNA"/>
</dbReference>
<evidence type="ECO:0000313" key="3">
    <source>
        <dbReference type="Proteomes" id="UP000032352"/>
    </source>
</evidence>
<dbReference type="Pfam" id="PF12796">
    <property type="entry name" value="Ank_2"/>
    <property type="match status" value="1"/>
</dbReference>
<evidence type="ECO:0000313" key="2">
    <source>
        <dbReference type="EMBL" id="WDE03452.1"/>
    </source>
</evidence>
<dbReference type="AlphaFoldDB" id="A0AAE9Z1E5"/>
<proteinExistence type="predicted"/>
<gene>
    <name evidence="2" type="ORF">SG34_018910</name>
</gene>
<name>A0AAE9Z1E5_9GAMM</name>
<keyword evidence="3" id="KW-1185">Reference proteome</keyword>
<dbReference type="Gene3D" id="1.25.40.20">
    <property type="entry name" value="Ankyrin repeat-containing domain"/>
    <property type="match status" value="1"/>
</dbReference>
<dbReference type="PROSITE" id="PS50088">
    <property type="entry name" value="ANK_REPEAT"/>
    <property type="match status" value="1"/>
</dbReference>
<dbReference type="PROSITE" id="PS50297">
    <property type="entry name" value="ANK_REP_REGION"/>
    <property type="match status" value="1"/>
</dbReference>
<organism evidence="2 3">
    <name type="scientific">Thalassomonas viridans</name>
    <dbReference type="NCBI Taxonomy" id="137584"/>
    <lineage>
        <taxon>Bacteria</taxon>
        <taxon>Pseudomonadati</taxon>
        <taxon>Pseudomonadota</taxon>
        <taxon>Gammaproteobacteria</taxon>
        <taxon>Alteromonadales</taxon>
        <taxon>Colwelliaceae</taxon>
        <taxon>Thalassomonas</taxon>
    </lineage>
</organism>
<accession>A0AAE9Z1E5</accession>
<reference evidence="2 3" key="2">
    <citation type="journal article" date="2022" name="Mar. Drugs">
        <title>Bioassay-Guided Fractionation Leads to the Detection of Cholic Acid Generated by the Rare Thalassomonas sp.</title>
        <authorList>
            <person name="Pheiffer F."/>
            <person name="Schneider Y.K."/>
            <person name="Hansen E.H."/>
            <person name="Andersen J.H."/>
            <person name="Isaksson J."/>
            <person name="Busche T."/>
            <person name="R C."/>
            <person name="Kalinowski J."/>
            <person name="Zyl L.V."/>
            <person name="Trindade M."/>
        </authorList>
    </citation>
    <scope>NUCLEOTIDE SEQUENCE [LARGE SCALE GENOMIC DNA]</scope>
    <source>
        <strain evidence="2 3">XOM25</strain>
    </source>
</reference>
<dbReference type="KEGG" id="tvd:SG34_018910"/>
<dbReference type="SUPFAM" id="SSF48403">
    <property type="entry name" value="Ankyrin repeat"/>
    <property type="match status" value="1"/>
</dbReference>
<reference evidence="2 3" key="1">
    <citation type="journal article" date="2015" name="Genome Announc.">
        <title>Draft Genome Sequences of Marine Isolates of Thalassomonas viridans and Thalassomonas actiniarum.</title>
        <authorList>
            <person name="Olonade I."/>
            <person name="van Zyl L.J."/>
            <person name="Trindade M."/>
        </authorList>
    </citation>
    <scope>NUCLEOTIDE SEQUENCE [LARGE SCALE GENOMIC DNA]</scope>
    <source>
        <strain evidence="2 3">XOM25</strain>
    </source>
</reference>
<protein>
    <submittedName>
        <fullName evidence="2">Ankyrin repeat domain-containing protein</fullName>
    </submittedName>
</protein>